<name>A0AAP0WZ37_LIQFO</name>
<gene>
    <name evidence="1" type="ORF">L1049_023899</name>
</gene>
<protein>
    <submittedName>
        <fullName evidence="1">Uncharacterized protein</fullName>
    </submittedName>
</protein>
<reference evidence="1 2" key="1">
    <citation type="journal article" date="2024" name="Plant J.">
        <title>Genome sequences and population genomics reveal climatic adaptation and genomic divergence between two closely related sweetgum species.</title>
        <authorList>
            <person name="Xu W.Q."/>
            <person name="Ren C.Q."/>
            <person name="Zhang X.Y."/>
            <person name="Comes H.P."/>
            <person name="Liu X.H."/>
            <person name="Li Y.G."/>
            <person name="Kettle C.J."/>
            <person name="Jalonen R."/>
            <person name="Gaisberger H."/>
            <person name="Ma Y.Z."/>
            <person name="Qiu Y.X."/>
        </authorList>
    </citation>
    <scope>NUCLEOTIDE SEQUENCE [LARGE SCALE GENOMIC DNA]</scope>
    <source>
        <strain evidence="1">Hangzhou</strain>
    </source>
</reference>
<keyword evidence="2" id="KW-1185">Reference proteome</keyword>
<sequence length="146" mass="16830">MASEKRIFTAGLRSSMLILHSDRILLSVMGFQKFLNARMDIWYESINNVLNKKQIALVRVKLTPTDDDNLEIFIIGKVFIRSIMATGRNRDLFDLRFLYWAKSRARIHMLSLEETAELTQSRELSLKGGDLVALLSHKERNCLEAS</sequence>
<comment type="caution">
    <text evidence="1">The sequence shown here is derived from an EMBL/GenBank/DDBJ whole genome shotgun (WGS) entry which is preliminary data.</text>
</comment>
<evidence type="ECO:0000313" key="2">
    <source>
        <dbReference type="Proteomes" id="UP001415857"/>
    </source>
</evidence>
<dbReference type="EMBL" id="JBBPBK010000005">
    <property type="protein sequence ID" value="KAK9284722.1"/>
    <property type="molecule type" value="Genomic_DNA"/>
</dbReference>
<organism evidence="1 2">
    <name type="scientific">Liquidambar formosana</name>
    <name type="common">Formosan gum</name>
    <dbReference type="NCBI Taxonomy" id="63359"/>
    <lineage>
        <taxon>Eukaryota</taxon>
        <taxon>Viridiplantae</taxon>
        <taxon>Streptophyta</taxon>
        <taxon>Embryophyta</taxon>
        <taxon>Tracheophyta</taxon>
        <taxon>Spermatophyta</taxon>
        <taxon>Magnoliopsida</taxon>
        <taxon>eudicotyledons</taxon>
        <taxon>Gunneridae</taxon>
        <taxon>Pentapetalae</taxon>
        <taxon>Saxifragales</taxon>
        <taxon>Altingiaceae</taxon>
        <taxon>Liquidambar</taxon>
    </lineage>
</organism>
<accession>A0AAP0WZ37</accession>
<dbReference type="Proteomes" id="UP001415857">
    <property type="component" value="Unassembled WGS sequence"/>
</dbReference>
<dbReference type="AlphaFoldDB" id="A0AAP0WZ37"/>
<evidence type="ECO:0000313" key="1">
    <source>
        <dbReference type="EMBL" id="KAK9284722.1"/>
    </source>
</evidence>
<proteinExistence type="predicted"/>